<evidence type="ECO:0000313" key="2">
    <source>
        <dbReference type="Proteomes" id="UP001434419"/>
    </source>
</evidence>
<organism evidence="1 2">
    <name type="scientific">Lactobacillus crispatus</name>
    <dbReference type="NCBI Taxonomy" id="47770"/>
    <lineage>
        <taxon>Bacteria</taxon>
        <taxon>Bacillati</taxon>
        <taxon>Bacillota</taxon>
        <taxon>Bacilli</taxon>
        <taxon>Lactobacillales</taxon>
        <taxon>Lactobacillaceae</taxon>
        <taxon>Lactobacillus</taxon>
    </lineage>
</organism>
<reference evidence="1" key="1">
    <citation type="submission" date="2024-06" db="EMBL/GenBank/DDBJ databases">
        <title>Vaginal Lactobacillus fatty acid response mechanisms reveal a metabolite-targeted strategy for bacterial vaginosis treatment.</title>
        <authorList>
            <person name="Zhu M."/>
            <person name="Blainey P.C."/>
            <person name="Bloom S.M."/>
            <person name="Kwon D.S."/>
        </authorList>
    </citation>
    <scope>NUCLEOTIDE SEQUENCE</scope>
    <source>
        <strain evidence="1">194_F1_1</strain>
    </source>
</reference>
<dbReference type="RefSeq" id="WP_005722578.1">
    <property type="nucleotide sequence ID" value="NZ_CP083389.1"/>
</dbReference>
<accession>A0ABV2BC45</accession>
<dbReference type="EMBL" id="JBETVU010000012">
    <property type="protein sequence ID" value="MES5150813.1"/>
    <property type="molecule type" value="Genomic_DNA"/>
</dbReference>
<name>A0ABV2BC45_9LACO</name>
<gene>
    <name evidence="1" type="ORF">ABVC42_13230</name>
</gene>
<dbReference type="Proteomes" id="UP001434419">
    <property type="component" value="Unassembled WGS sequence"/>
</dbReference>
<comment type="caution">
    <text evidence="1">The sequence shown here is derived from an EMBL/GenBank/DDBJ whole genome shotgun (WGS) entry which is preliminary data.</text>
</comment>
<sequence>MDTYRLNDLKATVGMFGDFTHFKDVIDFIFETNPFKKALDIFDCDDVGDLSEAITNDKGEFDEDLAKDLCIDCLDGENVDDEDPEAEWGDQMYDRAVGK</sequence>
<protein>
    <submittedName>
        <fullName evidence="1">Uncharacterized protein</fullName>
    </submittedName>
</protein>
<keyword evidence="2" id="KW-1185">Reference proteome</keyword>
<evidence type="ECO:0000313" key="1">
    <source>
        <dbReference type="EMBL" id="MES5150813.1"/>
    </source>
</evidence>
<proteinExistence type="predicted"/>